<dbReference type="SUPFAM" id="SSF56925">
    <property type="entry name" value="OMPA-like"/>
    <property type="match status" value="1"/>
</dbReference>
<organism evidence="2 3">
    <name type="scientific">Paraferrimonas haliotis</name>
    <dbReference type="NCBI Taxonomy" id="2013866"/>
    <lineage>
        <taxon>Bacteria</taxon>
        <taxon>Pseudomonadati</taxon>
        <taxon>Pseudomonadota</taxon>
        <taxon>Gammaproteobacteria</taxon>
        <taxon>Alteromonadales</taxon>
        <taxon>Ferrimonadaceae</taxon>
        <taxon>Paraferrimonas</taxon>
    </lineage>
</organism>
<keyword evidence="1" id="KW-0732">Signal</keyword>
<sequence>MIINNNKSALAMAVLATLPSLVLAQTQPAQVQSHLSLGNQFTEVPKNGMQSYFGGLYNNSEHKKLLGVYLDGKWQFQQKLFVQVNYDKTTRTSTTLSQGYYGLGITLPFVDDSHWFGSIGYASYKAKRETNTKPRRDNDGGGASAETGLIIPMNPRWQMETSYRFADFEGSGQHQLNWNNQILLGNHSAIEINFAYRDWQSLNQVNYQLGYRYRF</sequence>
<name>A0AA37TV14_9GAMM</name>
<evidence type="ECO:0008006" key="4">
    <source>
        <dbReference type="Google" id="ProtNLM"/>
    </source>
</evidence>
<comment type="caution">
    <text evidence="2">The sequence shown here is derived from an EMBL/GenBank/DDBJ whole genome shotgun (WGS) entry which is preliminary data.</text>
</comment>
<dbReference type="Gene3D" id="2.40.160.20">
    <property type="match status" value="1"/>
</dbReference>
<evidence type="ECO:0000313" key="2">
    <source>
        <dbReference type="EMBL" id="GLS82331.1"/>
    </source>
</evidence>
<evidence type="ECO:0000256" key="1">
    <source>
        <dbReference type="SAM" id="SignalP"/>
    </source>
</evidence>
<feature type="chain" id="PRO_5041370464" description="Outer membrane protein beta-barrel domain-containing protein" evidence="1">
    <location>
        <begin position="25"/>
        <end position="215"/>
    </location>
</feature>
<dbReference type="AlphaFoldDB" id="A0AA37TV14"/>
<evidence type="ECO:0000313" key="3">
    <source>
        <dbReference type="Proteomes" id="UP001157439"/>
    </source>
</evidence>
<proteinExistence type="predicted"/>
<dbReference type="InterPro" id="IPR011250">
    <property type="entry name" value="OMP/PagP_B-barrel"/>
</dbReference>
<feature type="signal peptide" evidence="1">
    <location>
        <begin position="1"/>
        <end position="24"/>
    </location>
</feature>
<protein>
    <recommendedName>
        <fullName evidence="4">Outer membrane protein beta-barrel domain-containing protein</fullName>
    </recommendedName>
</protein>
<accession>A0AA37TV14</accession>
<dbReference type="RefSeq" id="WP_095500080.1">
    <property type="nucleotide sequence ID" value="NZ_BSPO01000001.1"/>
</dbReference>
<dbReference type="EMBL" id="BSPO01000001">
    <property type="protein sequence ID" value="GLS82331.1"/>
    <property type="molecule type" value="Genomic_DNA"/>
</dbReference>
<keyword evidence="3" id="KW-1185">Reference proteome</keyword>
<gene>
    <name evidence="2" type="ORF">GCM10007894_03080</name>
</gene>
<dbReference type="Proteomes" id="UP001157439">
    <property type="component" value="Unassembled WGS sequence"/>
</dbReference>
<reference evidence="2 3" key="1">
    <citation type="journal article" date="2014" name="Int. J. Syst. Evol. Microbiol.">
        <title>Complete genome sequence of Corynebacterium casei LMG S-19264T (=DSM 44701T), isolated from a smear-ripened cheese.</title>
        <authorList>
            <consortium name="US DOE Joint Genome Institute (JGI-PGF)"/>
            <person name="Walter F."/>
            <person name="Albersmeier A."/>
            <person name="Kalinowski J."/>
            <person name="Ruckert C."/>
        </authorList>
    </citation>
    <scope>NUCLEOTIDE SEQUENCE [LARGE SCALE GENOMIC DNA]</scope>
    <source>
        <strain evidence="2 3">NBRC 112785</strain>
    </source>
</reference>